<dbReference type="PANTHER" id="PTHR43593">
    <property type="match status" value="1"/>
</dbReference>
<dbReference type="InterPro" id="IPR055170">
    <property type="entry name" value="GFO_IDH_MocA-like_dom"/>
</dbReference>
<reference evidence="4" key="1">
    <citation type="submission" date="2016-07" db="EMBL/GenBank/DDBJ databases">
        <authorList>
            <person name="Florea S."/>
            <person name="Webb J.S."/>
            <person name="Jaromczyk J."/>
            <person name="Schardl C.L."/>
        </authorList>
    </citation>
    <scope>NUCLEOTIDE SEQUENCE [LARGE SCALE GENOMIC DNA]</scope>
    <source>
        <strain evidence="4">IPBSL-7</strain>
    </source>
</reference>
<evidence type="ECO:0000259" key="1">
    <source>
        <dbReference type="Pfam" id="PF01408"/>
    </source>
</evidence>
<dbReference type="AlphaFoldDB" id="A0A1C0AL25"/>
<evidence type="ECO:0000313" key="3">
    <source>
        <dbReference type="EMBL" id="OCL33310.1"/>
    </source>
</evidence>
<feature type="domain" description="Gfo/Idh/MocA-like oxidoreductase N-terminal" evidence="1">
    <location>
        <begin position="4"/>
        <end position="113"/>
    </location>
</feature>
<dbReference type="Gene3D" id="3.30.360.10">
    <property type="entry name" value="Dihydrodipicolinate Reductase, domain 2"/>
    <property type="match status" value="1"/>
</dbReference>
<feature type="domain" description="GFO/IDH/MocA-like oxidoreductase" evidence="2">
    <location>
        <begin position="135"/>
        <end position="249"/>
    </location>
</feature>
<comment type="caution">
    <text evidence="3">The sequence shown here is derived from an EMBL/GenBank/DDBJ whole genome shotgun (WGS) entry which is preliminary data.</text>
</comment>
<evidence type="ECO:0000259" key="2">
    <source>
        <dbReference type="Pfam" id="PF22725"/>
    </source>
</evidence>
<dbReference type="InterPro" id="IPR036291">
    <property type="entry name" value="NAD(P)-bd_dom_sf"/>
</dbReference>
<dbReference type="SUPFAM" id="SSF51735">
    <property type="entry name" value="NAD(P)-binding Rossmann-fold domains"/>
    <property type="match status" value="1"/>
</dbReference>
<dbReference type="Gene3D" id="3.40.50.720">
    <property type="entry name" value="NAD(P)-binding Rossmann-like Domain"/>
    <property type="match status" value="1"/>
</dbReference>
<dbReference type="EMBL" id="MBQD01000022">
    <property type="protein sequence ID" value="OCL33310.1"/>
    <property type="molecule type" value="Genomic_DNA"/>
</dbReference>
<gene>
    <name evidence="3" type="ORF">BCR15_05640</name>
</gene>
<dbReference type="SUPFAM" id="SSF55347">
    <property type="entry name" value="Glyceraldehyde-3-phosphate dehydrogenase-like, C-terminal domain"/>
    <property type="match status" value="1"/>
</dbReference>
<dbReference type="Proteomes" id="UP000093501">
    <property type="component" value="Unassembled WGS sequence"/>
</dbReference>
<keyword evidence="4" id="KW-1185">Reference proteome</keyword>
<dbReference type="PANTHER" id="PTHR43593:SF1">
    <property type="entry name" value="INOSITOL 2-DEHYDROGENASE"/>
    <property type="match status" value="1"/>
</dbReference>
<dbReference type="Pfam" id="PF22725">
    <property type="entry name" value="GFO_IDH_MocA_C3"/>
    <property type="match status" value="1"/>
</dbReference>
<name>A0A1C0AL25_9ACTN</name>
<evidence type="ECO:0000313" key="4">
    <source>
        <dbReference type="Proteomes" id="UP000093501"/>
    </source>
</evidence>
<protein>
    <submittedName>
        <fullName evidence="3">Inositol 2-dehydrogenase</fullName>
    </submittedName>
</protein>
<sequence>MSLSIGVIGAGIMGADHAQNLHRFISGATVVAIADPDKARAEAAIAGIAGARVYEDPQQLITADDVAAVVIASPDFLHADQVKACLDAGKHVLVEKPLAYDSATCGDVIAHHRRTVGDDVPRVAVGFMRRFDPGYVQMKDALRSRRHGRPLMIHSVGRGVTSGPGATNESVVFNSAIHDLDLIPWLLDAPITEVAWHAGHPSSTAVDLADPFLILVRTADGSLSTVEVFLNARYGYDIRCDAVCETGVLTLAEPAKLLVNADLATSTPLAADWRPRFADAYRLELQEWVDAVRAGRPSTLATLADAERATLVGEAVVESMYSGGRFVEVDR</sequence>
<accession>A0A1C0AL25</accession>
<dbReference type="GO" id="GO:0000166">
    <property type="term" value="F:nucleotide binding"/>
    <property type="evidence" value="ECO:0007669"/>
    <property type="project" value="InterPro"/>
</dbReference>
<dbReference type="InterPro" id="IPR050424">
    <property type="entry name" value="Gfo-Idh-MocA_inositol_DH"/>
</dbReference>
<organism evidence="3 4">
    <name type="scientific">Tessaracoccus lapidicaptus</name>
    <dbReference type="NCBI Taxonomy" id="1427523"/>
    <lineage>
        <taxon>Bacteria</taxon>
        <taxon>Bacillati</taxon>
        <taxon>Actinomycetota</taxon>
        <taxon>Actinomycetes</taxon>
        <taxon>Propionibacteriales</taxon>
        <taxon>Propionibacteriaceae</taxon>
        <taxon>Tessaracoccus</taxon>
    </lineage>
</organism>
<dbReference type="InterPro" id="IPR000683">
    <property type="entry name" value="Gfo/Idh/MocA-like_OxRdtase_N"/>
</dbReference>
<dbReference type="RefSeq" id="WP_068751876.1">
    <property type="nucleotide sequence ID" value="NZ_JBDXXE010000088.1"/>
</dbReference>
<dbReference type="Pfam" id="PF01408">
    <property type="entry name" value="GFO_IDH_MocA"/>
    <property type="match status" value="1"/>
</dbReference>
<proteinExistence type="predicted"/>